<evidence type="ECO:0000259" key="1">
    <source>
        <dbReference type="Pfam" id="PF21762"/>
    </source>
</evidence>
<dbReference type="InterPro" id="IPR012337">
    <property type="entry name" value="RNaseH-like_sf"/>
</dbReference>
<dbReference type="GO" id="GO:0003676">
    <property type="term" value="F:nucleic acid binding"/>
    <property type="evidence" value="ECO:0007669"/>
    <property type="project" value="InterPro"/>
</dbReference>
<keyword evidence="3" id="KW-1185">Reference proteome</keyword>
<comment type="caution">
    <text evidence="2">The sequence shown here is derived from an EMBL/GenBank/DDBJ whole genome shotgun (WGS) entry which is preliminary data.</text>
</comment>
<evidence type="ECO:0000313" key="2">
    <source>
        <dbReference type="EMBL" id="TVY80601.1"/>
    </source>
</evidence>
<protein>
    <recommendedName>
        <fullName evidence="1">Gfd2/YDR514C-like C-terminal domain-containing protein</fullName>
    </recommendedName>
</protein>
<gene>
    <name evidence="2" type="ORF">LSUE1_G005138</name>
</gene>
<dbReference type="GO" id="GO:0005634">
    <property type="term" value="C:nucleus"/>
    <property type="evidence" value="ECO:0007669"/>
    <property type="project" value="TreeGrafter"/>
</dbReference>
<dbReference type="InterPro" id="IPR048519">
    <property type="entry name" value="Gfd2/YDR514C-like_C"/>
</dbReference>
<sequence>MSPDHEKNTQAARRLTPSRTINLHGLRNLQQNLGLPLNPCFLLEKQAQNNYHLKSNTLSPEPALSNISDTTTPDELALWAIYSPQILKRDVSSTAKSTIQVSTYEFIRSLVEICTQVLSRLLGYVILSCLVLLQQGNIAYYYICVSLFGAYADKDGKPVLSAQQDPPGELRLLESGLPDVLFISLDFEFVDHSTSKKGIWELNEIGISTLDTRIFDCHSSSTNIIRTQHYRTNLNQRDFLFGTSIDTVQRELLLILRRLFYMQVTPHDEIRNIILVGHNIRSEIHLMKLLGIDLNDAPSIADILDTQLMGREIFGNGVRLRNLLETLGIKSRYLHNAANDAHFTLQAMLLLAIYRYDPSEFNEPYKSRFRLYQELAKN</sequence>
<dbReference type="Proteomes" id="UP000469558">
    <property type="component" value="Unassembled WGS sequence"/>
</dbReference>
<dbReference type="PANTHER" id="PTHR28083">
    <property type="entry name" value="GOOD FOR FULL DBP5 ACTIVITY PROTEIN 2"/>
    <property type="match status" value="1"/>
</dbReference>
<dbReference type="EMBL" id="QGMK01000651">
    <property type="protein sequence ID" value="TVY80601.1"/>
    <property type="molecule type" value="Genomic_DNA"/>
</dbReference>
<name>A0A8T9C4K5_9HELO</name>
<dbReference type="SUPFAM" id="SSF53098">
    <property type="entry name" value="Ribonuclease H-like"/>
    <property type="match status" value="1"/>
</dbReference>
<dbReference type="OrthoDB" id="5953249at2759"/>
<proteinExistence type="predicted"/>
<dbReference type="Gene3D" id="3.30.420.10">
    <property type="entry name" value="Ribonuclease H-like superfamily/Ribonuclease H"/>
    <property type="match status" value="1"/>
</dbReference>
<feature type="domain" description="Gfd2/YDR514C-like C-terminal" evidence="1">
    <location>
        <begin position="182"/>
        <end position="350"/>
    </location>
</feature>
<dbReference type="InterPro" id="IPR040151">
    <property type="entry name" value="Gfd2/YDR514C-like"/>
</dbReference>
<dbReference type="AlphaFoldDB" id="A0A8T9C4K5"/>
<dbReference type="Pfam" id="PF21762">
    <property type="entry name" value="DEDDh_C"/>
    <property type="match status" value="1"/>
</dbReference>
<reference evidence="2 3" key="1">
    <citation type="submission" date="2018-05" db="EMBL/GenBank/DDBJ databases">
        <title>Genome sequencing and assembly of the regulated plant pathogen Lachnellula willkommii and related sister species for the development of diagnostic species identification markers.</title>
        <authorList>
            <person name="Giroux E."/>
            <person name="Bilodeau G."/>
        </authorList>
    </citation>
    <scope>NUCLEOTIDE SEQUENCE [LARGE SCALE GENOMIC DNA]</scope>
    <source>
        <strain evidence="2 3">CBS 268.59</strain>
    </source>
</reference>
<dbReference type="InterPro" id="IPR036397">
    <property type="entry name" value="RNaseH_sf"/>
</dbReference>
<evidence type="ECO:0000313" key="3">
    <source>
        <dbReference type="Proteomes" id="UP000469558"/>
    </source>
</evidence>
<organism evidence="2 3">
    <name type="scientific">Lachnellula suecica</name>
    <dbReference type="NCBI Taxonomy" id="602035"/>
    <lineage>
        <taxon>Eukaryota</taxon>
        <taxon>Fungi</taxon>
        <taxon>Dikarya</taxon>
        <taxon>Ascomycota</taxon>
        <taxon>Pezizomycotina</taxon>
        <taxon>Leotiomycetes</taxon>
        <taxon>Helotiales</taxon>
        <taxon>Lachnaceae</taxon>
        <taxon>Lachnellula</taxon>
    </lineage>
</organism>
<accession>A0A8T9C4K5</accession>
<dbReference type="PANTHER" id="PTHR28083:SF1">
    <property type="entry name" value="GOOD FOR FULL DBP5 ACTIVITY PROTEIN 2"/>
    <property type="match status" value="1"/>
</dbReference>